<dbReference type="PROSITE" id="PS51864">
    <property type="entry name" value="ASTACIN"/>
    <property type="match status" value="1"/>
</dbReference>
<evidence type="ECO:0000259" key="3">
    <source>
        <dbReference type="PROSITE" id="PS51864"/>
    </source>
</evidence>
<dbReference type="CDD" id="cd04280">
    <property type="entry name" value="ZnMc_astacin_like"/>
    <property type="match status" value="1"/>
</dbReference>
<dbReference type="GO" id="GO:0006508">
    <property type="term" value="P:proteolysis"/>
    <property type="evidence" value="ECO:0007669"/>
    <property type="project" value="UniProtKB-KW"/>
</dbReference>
<keyword evidence="1 2" id="KW-0862">Zinc</keyword>
<protein>
    <recommendedName>
        <fullName evidence="2">Metalloendopeptidase</fullName>
        <ecNumber evidence="2">3.4.24.-</ecNumber>
    </recommendedName>
</protein>
<dbReference type="Pfam" id="PF01400">
    <property type="entry name" value="Astacin"/>
    <property type="match status" value="1"/>
</dbReference>
<keyword evidence="1 2" id="KW-0645">Protease</keyword>
<reference evidence="4" key="1">
    <citation type="submission" date="2025-08" db="UniProtKB">
        <authorList>
            <consortium name="Ensembl"/>
        </authorList>
    </citation>
    <scope>IDENTIFICATION</scope>
</reference>
<dbReference type="Ensembl" id="ENSPKIT00000024041.1">
    <property type="protein sequence ID" value="ENSPKIP00000000158.1"/>
    <property type="gene ID" value="ENSPKIG00000018919.1"/>
</dbReference>
<keyword evidence="1 2" id="KW-0479">Metal-binding</keyword>
<name>A0A3B3Q230_9TELE</name>
<accession>A0A3B3Q230</accession>
<dbReference type="PANTHER" id="PTHR10127:SF870">
    <property type="entry name" value="METALLOENDOPEPTIDASE"/>
    <property type="match status" value="1"/>
</dbReference>
<comment type="caution">
    <text evidence="1">Lacks conserved residue(s) required for the propagation of feature annotation.</text>
</comment>
<keyword evidence="1 2" id="KW-0378">Hydrolase</keyword>
<feature type="binding site" evidence="1">
    <location>
        <position position="157"/>
    </location>
    <ligand>
        <name>Zn(2+)</name>
        <dbReference type="ChEBI" id="CHEBI:29105"/>
        <note>catalytic</note>
    </ligand>
</feature>
<evidence type="ECO:0000313" key="4">
    <source>
        <dbReference type="Ensembl" id="ENSPKIP00000000158.1"/>
    </source>
</evidence>
<dbReference type="GeneTree" id="ENSGT00940000154856"/>
<comment type="cofactor">
    <cofactor evidence="1 2">
        <name>Zn(2+)</name>
        <dbReference type="ChEBI" id="CHEBI:29105"/>
    </cofactor>
    <text evidence="1 2">Binds 1 zinc ion per subunit.</text>
</comment>
<organism evidence="4 5">
    <name type="scientific">Paramormyrops kingsleyae</name>
    <dbReference type="NCBI Taxonomy" id="1676925"/>
    <lineage>
        <taxon>Eukaryota</taxon>
        <taxon>Metazoa</taxon>
        <taxon>Chordata</taxon>
        <taxon>Craniata</taxon>
        <taxon>Vertebrata</taxon>
        <taxon>Euteleostomi</taxon>
        <taxon>Actinopterygii</taxon>
        <taxon>Neopterygii</taxon>
        <taxon>Teleostei</taxon>
        <taxon>Osteoglossocephala</taxon>
        <taxon>Osteoglossomorpha</taxon>
        <taxon>Osteoglossiformes</taxon>
        <taxon>Mormyridae</taxon>
        <taxon>Paramormyrops</taxon>
    </lineage>
</organism>
<dbReference type="InterPro" id="IPR006026">
    <property type="entry name" value="Peptidase_Metallo"/>
</dbReference>
<dbReference type="SMART" id="SM00235">
    <property type="entry name" value="ZnMc"/>
    <property type="match status" value="1"/>
</dbReference>
<feature type="domain" description="Peptidase M12A" evidence="3">
    <location>
        <begin position="60"/>
        <end position="260"/>
    </location>
</feature>
<evidence type="ECO:0000256" key="1">
    <source>
        <dbReference type="PROSITE-ProRule" id="PRU01211"/>
    </source>
</evidence>
<dbReference type="InterPro" id="IPR001506">
    <property type="entry name" value="Peptidase_M12A"/>
</dbReference>
<proteinExistence type="predicted"/>
<dbReference type="SUPFAM" id="SSF55486">
    <property type="entry name" value="Metalloproteases ('zincins'), catalytic domain"/>
    <property type="match status" value="1"/>
</dbReference>
<dbReference type="KEGG" id="pki:111861168"/>
<dbReference type="GO" id="GO:0008270">
    <property type="term" value="F:zinc ion binding"/>
    <property type="evidence" value="ECO:0007669"/>
    <property type="project" value="UniProtKB-UniRule"/>
</dbReference>
<feature type="active site" evidence="1">
    <location>
        <position position="154"/>
    </location>
</feature>
<dbReference type="PRINTS" id="PR00480">
    <property type="entry name" value="ASTACIN"/>
</dbReference>
<dbReference type="Proteomes" id="UP000261540">
    <property type="component" value="Unplaced"/>
</dbReference>
<dbReference type="GO" id="GO:0004222">
    <property type="term" value="F:metalloendopeptidase activity"/>
    <property type="evidence" value="ECO:0007669"/>
    <property type="project" value="UniProtKB-UniRule"/>
</dbReference>
<evidence type="ECO:0000256" key="2">
    <source>
        <dbReference type="RuleBase" id="RU361183"/>
    </source>
</evidence>
<feature type="binding site" evidence="1">
    <location>
        <position position="153"/>
    </location>
    <ligand>
        <name>Zn(2+)</name>
        <dbReference type="ChEBI" id="CHEBI:29105"/>
        <note>catalytic</note>
    </ligand>
</feature>
<keyword evidence="5" id="KW-1185">Reference proteome</keyword>
<reference evidence="4" key="2">
    <citation type="submission" date="2025-09" db="UniProtKB">
        <authorList>
            <consortium name="Ensembl"/>
        </authorList>
    </citation>
    <scope>IDENTIFICATION</scope>
</reference>
<dbReference type="InterPro" id="IPR024079">
    <property type="entry name" value="MetalloPept_cat_dom_sf"/>
</dbReference>
<dbReference type="Gene3D" id="3.40.390.10">
    <property type="entry name" value="Collagenase (Catalytic Domain)"/>
    <property type="match status" value="1"/>
</dbReference>
<evidence type="ECO:0000313" key="5">
    <source>
        <dbReference type="Proteomes" id="UP000261540"/>
    </source>
</evidence>
<dbReference type="InterPro" id="IPR034035">
    <property type="entry name" value="Astacin-like_dom"/>
</dbReference>
<dbReference type="OrthoDB" id="291007at2759"/>
<dbReference type="EC" id="3.4.24.-" evidence="2"/>
<sequence length="260" mass="28966">MSVLQVLAIYTIFTKTAFEARPTDHAEWTPPHRKLNPETIHAGRPNAYGDVIEGDMLKPREDRSAEGRLWPAENGTVTVPFVIGPALKNKTADIRGALELISQKTCVVFEERTTETDYLELVIGDGCASSVGHCGRRQLVFIGKKCAMGNICHELLHALGFYHEHARGDRDDYITVQYQNIKPGKKEEFFKKDIDNQGLPYDLNSIMHYGSQSSCREPESRVIVGERDTSGPTTLRSNVYIHCHNPGLVLATTTVGEAKL</sequence>
<keyword evidence="1 2" id="KW-0482">Metalloprotease</keyword>
<feature type="binding site" evidence="1">
    <location>
        <position position="163"/>
    </location>
    <ligand>
        <name>Zn(2+)</name>
        <dbReference type="ChEBI" id="CHEBI:29105"/>
        <note>catalytic</note>
    </ligand>
</feature>
<dbReference type="AlphaFoldDB" id="A0A3B3Q230"/>
<dbReference type="PANTHER" id="PTHR10127">
    <property type="entry name" value="DISCOIDIN, CUB, EGF, LAMININ , AND ZINC METALLOPROTEASE DOMAIN CONTAINING"/>
    <property type="match status" value="1"/>
</dbReference>